<dbReference type="CDD" id="cd00093">
    <property type="entry name" value="HTH_XRE"/>
    <property type="match status" value="1"/>
</dbReference>
<name>A0AAW5WTK8_9LACO</name>
<dbReference type="PROSITE" id="PS50943">
    <property type="entry name" value="HTH_CROC1"/>
    <property type="match status" value="1"/>
</dbReference>
<proteinExistence type="predicted"/>
<evidence type="ECO:0000313" key="3">
    <source>
        <dbReference type="Proteomes" id="UP001212401"/>
    </source>
</evidence>
<dbReference type="SUPFAM" id="SSF47413">
    <property type="entry name" value="lambda repressor-like DNA-binding domains"/>
    <property type="match status" value="1"/>
</dbReference>
<organism evidence="2 3">
    <name type="scientific">Limosilactobacillus vaginalis</name>
    <dbReference type="NCBI Taxonomy" id="1633"/>
    <lineage>
        <taxon>Bacteria</taxon>
        <taxon>Bacillati</taxon>
        <taxon>Bacillota</taxon>
        <taxon>Bacilli</taxon>
        <taxon>Lactobacillales</taxon>
        <taxon>Lactobacillaceae</taxon>
        <taxon>Limosilactobacillus</taxon>
    </lineage>
</organism>
<reference evidence="2" key="1">
    <citation type="submission" date="2022-01" db="EMBL/GenBank/DDBJ databases">
        <title>VMRC isolate genome collection.</title>
        <authorList>
            <person name="France M."/>
            <person name="Rutt L."/>
            <person name="Humphrys M."/>
            <person name="Ravel J."/>
        </authorList>
    </citation>
    <scope>NUCLEOTIDE SEQUENCE</scope>
    <source>
        <strain evidence="2">C0048A1</strain>
    </source>
</reference>
<sequence length="196" mass="22180">MPKNRLRKLRQEKGLTLKELSQQLKEKGTPLSTSSLIKYEREERKPKLETWLKLASFFGVSVSYLQGISENSEPLFTSDSSATELKQIINFFDSQSKGEKSVSPNDLINDIKHLPMEQRAVVSGSFSTFLYCIDFLIANDEYQTIASLGNLLGVILAVQCMEGRDYDIQDLINNYIDEAISRINNISKKTSNDSNN</sequence>
<dbReference type="AlphaFoldDB" id="A0AAW5WTK8"/>
<dbReference type="RefSeq" id="WP_269295986.1">
    <property type="nucleotide sequence ID" value="NZ_JAKHPH010000011.1"/>
</dbReference>
<dbReference type="SMART" id="SM00530">
    <property type="entry name" value="HTH_XRE"/>
    <property type="match status" value="1"/>
</dbReference>
<evidence type="ECO:0000313" key="2">
    <source>
        <dbReference type="EMBL" id="MCZ3667752.1"/>
    </source>
</evidence>
<accession>A0AAW5WTK8</accession>
<dbReference type="GO" id="GO:0003677">
    <property type="term" value="F:DNA binding"/>
    <property type="evidence" value="ECO:0007669"/>
    <property type="project" value="InterPro"/>
</dbReference>
<feature type="domain" description="HTH cro/C1-type" evidence="1">
    <location>
        <begin position="6"/>
        <end position="65"/>
    </location>
</feature>
<protein>
    <submittedName>
        <fullName evidence="2">Helix-turn-helix transcriptional regulator</fullName>
    </submittedName>
</protein>
<dbReference type="InterPro" id="IPR001387">
    <property type="entry name" value="Cro/C1-type_HTH"/>
</dbReference>
<dbReference type="Proteomes" id="UP001212401">
    <property type="component" value="Unassembled WGS sequence"/>
</dbReference>
<comment type="caution">
    <text evidence="2">The sequence shown here is derived from an EMBL/GenBank/DDBJ whole genome shotgun (WGS) entry which is preliminary data.</text>
</comment>
<dbReference type="Gene3D" id="1.10.260.40">
    <property type="entry name" value="lambda repressor-like DNA-binding domains"/>
    <property type="match status" value="1"/>
</dbReference>
<dbReference type="EMBL" id="JAKHPH010000011">
    <property type="protein sequence ID" value="MCZ3667752.1"/>
    <property type="molecule type" value="Genomic_DNA"/>
</dbReference>
<evidence type="ECO:0000259" key="1">
    <source>
        <dbReference type="PROSITE" id="PS50943"/>
    </source>
</evidence>
<dbReference type="Pfam" id="PF01381">
    <property type="entry name" value="HTH_3"/>
    <property type="match status" value="1"/>
</dbReference>
<gene>
    <name evidence="2" type="ORF">L2724_05565</name>
</gene>
<dbReference type="InterPro" id="IPR010982">
    <property type="entry name" value="Lambda_DNA-bd_dom_sf"/>
</dbReference>